<evidence type="ECO:0000313" key="3">
    <source>
        <dbReference type="Proteomes" id="UP001283361"/>
    </source>
</evidence>
<keyword evidence="3" id="KW-1185">Reference proteome</keyword>
<evidence type="ECO:0000256" key="1">
    <source>
        <dbReference type="SAM" id="MobiDB-lite"/>
    </source>
</evidence>
<sequence length="172" mass="19486">MTSKVKKDRLSRYFEDLNEFEISSGEDSDDVTAEPDSNQQIQANESRPKALNETSKVVTVAKKESVDHAKRLPSAHECLKTQSSPVFLRLNQQKEVDWDKSTKNLDQPENTPLNFETSAVPPPISYEPVTLTDSGTKVDSKGDKRKRMDDELEDQMALTKAYKVHKDEDESL</sequence>
<comment type="caution">
    <text evidence="2">The sequence shown here is derived from an EMBL/GenBank/DDBJ whole genome shotgun (WGS) entry which is preliminary data.</text>
</comment>
<organism evidence="2 3">
    <name type="scientific">Elysia crispata</name>
    <name type="common">lettuce slug</name>
    <dbReference type="NCBI Taxonomy" id="231223"/>
    <lineage>
        <taxon>Eukaryota</taxon>
        <taxon>Metazoa</taxon>
        <taxon>Spiralia</taxon>
        <taxon>Lophotrochozoa</taxon>
        <taxon>Mollusca</taxon>
        <taxon>Gastropoda</taxon>
        <taxon>Heterobranchia</taxon>
        <taxon>Euthyneura</taxon>
        <taxon>Panpulmonata</taxon>
        <taxon>Sacoglossa</taxon>
        <taxon>Placobranchoidea</taxon>
        <taxon>Plakobranchidae</taxon>
        <taxon>Elysia</taxon>
    </lineage>
</organism>
<gene>
    <name evidence="2" type="ORF">RRG08_049034</name>
</gene>
<feature type="region of interest" description="Disordered" evidence="1">
    <location>
        <begin position="21"/>
        <end position="53"/>
    </location>
</feature>
<dbReference type="Pfam" id="PF15559">
    <property type="entry name" value="DUF4660"/>
    <property type="match status" value="1"/>
</dbReference>
<dbReference type="AlphaFoldDB" id="A0AAE0ZS92"/>
<feature type="region of interest" description="Disordered" evidence="1">
    <location>
        <begin position="98"/>
        <end position="153"/>
    </location>
</feature>
<reference evidence="2" key="1">
    <citation type="journal article" date="2023" name="G3 (Bethesda)">
        <title>A reference genome for the long-term kleptoplast-retaining sea slug Elysia crispata morphotype clarki.</title>
        <authorList>
            <person name="Eastman K.E."/>
            <person name="Pendleton A.L."/>
            <person name="Shaikh M.A."/>
            <person name="Suttiyut T."/>
            <person name="Ogas R."/>
            <person name="Tomko P."/>
            <person name="Gavelis G."/>
            <person name="Widhalm J.R."/>
            <person name="Wisecaver J.H."/>
        </authorList>
    </citation>
    <scope>NUCLEOTIDE SEQUENCE</scope>
    <source>
        <strain evidence="2">ECLA1</strain>
    </source>
</reference>
<feature type="compositionally biased region" description="Acidic residues" evidence="1">
    <location>
        <begin position="21"/>
        <end position="33"/>
    </location>
</feature>
<dbReference type="InterPro" id="IPR029089">
    <property type="entry name" value="DUF4660"/>
</dbReference>
<feature type="compositionally biased region" description="Basic and acidic residues" evidence="1">
    <location>
        <begin position="136"/>
        <end position="149"/>
    </location>
</feature>
<name>A0AAE0ZS92_9GAST</name>
<evidence type="ECO:0000313" key="2">
    <source>
        <dbReference type="EMBL" id="KAK3774378.1"/>
    </source>
</evidence>
<feature type="compositionally biased region" description="Polar residues" evidence="1">
    <location>
        <begin position="35"/>
        <end position="45"/>
    </location>
</feature>
<accession>A0AAE0ZS92</accession>
<dbReference type="Proteomes" id="UP001283361">
    <property type="component" value="Unassembled WGS sequence"/>
</dbReference>
<feature type="compositionally biased region" description="Polar residues" evidence="1">
    <location>
        <begin position="104"/>
        <end position="117"/>
    </location>
</feature>
<dbReference type="EMBL" id="JAWDGP010003424">
    <property type="protein sequence ID" value="KAK3774378.1"/>
    <property type="molecule type" value="Genomic_DNA"/>
</dbReference>
<protein>
    <submittedName>
        <fullName evidence="2">Uncharacterized protein</fullName>
    </submittedName>
</protein>
<proteinExistence type="predicted"/>